<evidence type="ECO:0000313" key="2">
    <source>
        <dbReference type="Proteomes" id="UP000294588"/>
    </source>
</evidence>
<reference evidence="1" key="1">
    <citation type="submission" date="2019-03" db="EMBL/GenBank/DDBJ databases">
        <title>Candidatus Syntrophosphaera thermopropionivorans: a novel player in syntrophic propionate oxidation during anaerobic digestion.</title>
        <authorList>
            <person name="Dyksma S."/>
        </authorList>
    </citation>
    <scope>NUCLEOTIDE SEQUENCE</scope>
    <source>
        <strain evidence="1">W5</strain>
    </source>
</reference>
<organism evidence="1 2">
    <name type="scientific">Candidatus Syntrophosphaera thermopropionivorans</name>
    <dbReference type="NCBI Taxonomy" id="2593015"/>
    <lineage>
        <taxon>Bacteria</taxon>
        <taxon>Pseudomonadati</taxon>
        <taxon>Candidatus Cloacimonadota</taxon>
        <taxon>Candidatus Cloacimonadia</taxon>
        <taxon>Candidatus Cloacimonadales</taxon>
        <taxon>Candidatus Cloacimonadaceae</taxon>
        <taxon>Candidatus Syntrophosphaera</taxon>
    </lineage>
</organism>
<accession>A0AC61QJI8</accession>
<gene>
    <name evidence="1" type="ORF">E0946_03185</name>
</gene>
<evidence type="ECO:0000313" key="1">
    <source>
        <dbReference type="EMBL" id="TDF73377.1"/>
    </source>
</evidence>
<dbReference type="Proteomes" id="UP000294588">
    <property type="component" value="Unassembled WGS sequence"/>
</dbReference>
<protein>
    <submittedName>
        <fullName evidence="1">Uncharacterized protein</fullName>
    </submittedName>
</protein>
<proteinExistence type="predicted"/>
<name>A0AC61QJI8_9BACT</name>
<keyword evidence="2" id="KW-1185">Reference proteome</keyword>
<sequence>MVKKFIYLGLVAAVLCGCSYSVYSNAYPHLKKVAIRPFENKSTEFELGDIVYNGLVKEFQKDGRLKLVTQQPDCVVEGTILKLEEDVYSYDSWNNVQDYMLRLTCSVVFTDLINNQIIYENKSLVITEPYAVSPASTAKCRSKEEAIDELVSKLFRNIIQNSLETW</sequence>
<dbReference type="EMBL" id="SMOG01000006">
    <property type="protein sequence ID" value="TDF73377.1"/>
    <property type="molecule type" value="Genomic_DNA"/>
</dbReference>
<comment type="caution">
    <text evidence="1">The sequence shown here is derived from an EMBL/GenBank/DDBJ whole genome shotgun (WGS) entry which is preliminary data.</text>
</comment>